<dbReference type="InterPro" id="IPR046341">
    <property type="entry name" value="SET_dom_sf"/>
</dbReference>
<dbReference type="SUPFAM" id="SSF82199">
    <property type="entry name" value="SET domain"/>
    <property type="match status" value="1"/>
</dbReference>
<evidence type="ECO:0000256" key="1">
    <source>
        <dbReference type="SAM" id="MobiDB-lite"/>
    </source>
</evidence>
<feature type="region of interest" description="Disordered" evidence="1">
    <location>
        <begin position="305"/>
        <end position="329"/>
    </location>
</feature>
<sequence>MLFYLITMANHACSPNLGGPAPTRSMSSPLEHFLVSERQIEPGEMLTTSYINFAGLLMPTKDRRLRLFTGKRFWCDCVRCLADDLLRPFSCPKCPKGVMYHSVGRENNGTAGWKCAGACAYSCTHREAEMSILRTQIEDEEAVAQDVVFPTANIEDDGQRGQIFDVEKAKEGLSRIASCVRPDHAYRQLYLNLVGKALIARGVSGWDVDENDGSLDRAKRDESMNLGFDYLTQHYLWLKKLPEGTLPRRLIDEVSHDWVLEAYRRVDEGQLEGYILPKSLREAIMKVKGIVEGKTIEQDDEAARAAHENKTEEEQETKGAPAGVHFQPRQHEEEVAGGAFDRMSKLLEQWFGCSCFGSRRRT</sequence>
<evidence type="ECO:0008006" key="3">
    <source>
        <dbReference type="Google" id="ProtNLM"/>
    </source>
</evidence>
<protein>
    <recommendedName>
        <fullName evidence="3">SET domain-containing protein</fullName>
    </recommendedName>
</protein>
<organism evidence="2">
    <name type="scientific">Lotharella oceanica</name>
    <dbReference type="NCBI Taxonomy" id="641309"/>
    <lineage>
        <taxon>Eukaryota</taxon>
        <taxon>Sar</taxon>
        <taxon>Rhizaria</taxon>
        <taxon>Cercozoa</taxon>
        <taxon>Chlorarachniophyceae</taxon>
        <taxon>Lotharella</taxon>
    </lineage>
</organism>
<proteinExistence type="predicted"/>
<dbReference type="AlphaFoldDB" id="A0A7S2TVR9"/>
<accession>A0A7S2TVR9</accession>
<dbReference type="Gene3D" id="2.170.270.10">
    <property type="entry name" value="SET domain"/>
    <property type="match status" value="1"/>
</dbReference>
<name>A0A7S2TVR9_9EUKA</name>
<reference evidence="2" key="1">
    <citation type="submission" date="2021-01" db="EMBL/GenBank/DDBJ databases">
        <authorList>
            <person name="Corre E."/>
            <person name="Pelletier E."/>
            <person name="Niang G."/>
            <person name="Scheremetjew M."/>
            <person name="Finn R."/>
            <person name="Kale V."/>
            <person name="Holt S."/>
            <person name="Cochrane G."/>
            <person name="Meng A."/>
            <person name="Brown T."/>
            <person name="Cohen L."/>
        </authorList>
    </citation>
    <scope>NUCLEOTIDE SEQUENCE</scope>
    <source>
        <strain evidence="2">CCMP622</strain>
    </source>
</reference>
<dbReference type="PANTHER" id="PTHR12197">
    <property type="entry name" value="HISTONE-LYSINE N-METHYLTRANSFERASE SMYD"/>
    <property type="match status" value="1"/>
</dbReference>
<evidence type="ECO:0000313" key="2">
    <source>
        <dbReference type="EMBL" id="CAD9771239.1"/>
    </source>
</evidence>
<dbReference type="PANTHER" id="PTHR12197:SF282">
    <property type="entry name" value="SET DOMAIN-CONTAINING PROTEIN"/>
    <property type="match status" value="1"/>
</dbReference>
<gene>
    <name evidence="2" type="ORF">LSP00402_LOCUS15229</name>
</gene>
<dbReference type="InterPro" id="IPR050869">
    <property type="entry name" value="H3K4_H4K5_MeTrfase"/>
</dbReference>
<dbReference type="EMBL" id="HBHP01024575">
    <property type="protein sequence ID" value="CAD9771239.1"/>
    <property type="molecule type" value="Transcribed_RNA"/>
</dbReference>